<evidence type="ECO:0000313" key="4">
    <source>
        <dbReference type="EMBL" id="KIM44290.1"/>
    </source>
</evidence>
<feature type="region of interest" description="Disordered" evidence="1">
    <location>
        <begin position="158"/>
        <end position="277"/>
    </location>
</feature>
<feature type="compositionally biased region" description="Low complexity" evidence="1">
    <location>
        <begin position="55"/>
        <end position="74"/>
    </location>
</feature>
<dbReference type="SUPFAM" id="SSF55658">
    <property type="entry name" value="L9 N-domain-like"/>
    <property type="match status" value="1"/>
</dbReference>
<dbReference type="InterPro" id="IPR009027">
    <property type="entry name" value="Ribosomal_bL9/RNase_H1_N"/>
</dbReference>
<dbReference type="HOGENOM" id="CLU_463112_0_0_1"/>
<evidence type="ECO:0000256" key="1">
    <source>
        <dbReference type="SAM" id="MobiDB-lite"/>
    </source>
</evidence>
<dbReference type="OrthoDB" id="2790754at2759"/>
<evidence type="ECO:0000259" key="2">
    <source>
        <dbReference type="Pfam" id="PF01693"/>
    </source>
</evidence>
<dbReference type="InterPro" id="IPR011320">
    <property type="entry name" value="RNase_H1_N"/>
</dbReference>
<name>A0A0C3C601_HEBCY</name>
<reference evidence="5" key="2">
    <citation type="submission" date="2015-01" db="EMBL/GenBank/DDBJ databases">
        <title>Evolutionary Origins and Diversification of the Mycorrhizal Mutualists.</title>
        <authorList>
            <consortium name="DOE Joint Genome Institute"/>
            <consortium name="Mycorrhizal Genomics Consortium"/>
            <person name="Kohler A."/>
            <person name="Kuo A."/>
            <person name="Nagy L.G."/>
            <person name="Floudas D."/>
            <person name="Copeland A."/>
            <person name="Barry K.W."/>
            <person name="Cichocki N."/>
            <person name="Veneault-Fourrey C."/>
            <person name="LaButti K."/>
            <person name="Lindquist E.A."/>
            <person name="Lipzen A."/>
            <person name="Lundell T."/>
            <person name="Morin E."/>
            <person name="Murat C."/>
            <person name="Riley R."/>
            <person name="Ohm R."/>
            <person name="Sun H."/>
            <person name="Tunlid A."/>
            <person name="Henrissat B."/>
            <person name="Grigoriev I.V."/>
            <person name="Hibbett D.S."/>
            <person name="Martin F."/>
        </authorList>
    </citation>
    <scope>NUCLEOTIDE SEQUENCE [LARGE SCALE GENOMIC DNA]</scope>
    <source>
        <strain evidence="5">h7</strain>
    </source>
</reference>
<feature type="compositionally biased region" description="Polar residues" evidence="1">
    <location>
        <begin position="158"/>
        <end position="170"/>
    </location>
</feature>
<dbReference type="STRING" id="686832.A0A0C3C601"/>
<feature type="compositionally biased region" description="Acidic residues" evidence="1">
    <location>
        <begin position="172"/>
        <end position="183"/>
    </location>
</feature>
<feature type="compositionally biased region" description="Polar residues" evidence="1">
    <location>
        <begin position="1"/>
        <end position="12"/>
    </location>
</feature>
<accession>A0A0C3C601</accession>
<dbReference type="InterPro" id="IPR045341">
    <property type="entry name" value="DUF6532"/>
</dbReference>
<dbReference type="Pfam" id="PF01693">
    <property type="entry name" value="Cauli_VI"/>
    <property type="match status" value="1"/>
</dbReference>
<proteinExistence type="predicted"/>
<feature type="compositionally biased region" description="Low complexity" evidence="1">
    <location>
        <begin position="248"/>
        <end position="275"/>
    </location>
</feature>
<feature type="domain" description="Ribonuclease H1 N-terminal" evidence="2">
    <location>
        <begin position="581"/>
        <end position="620"/>
    </location>
</feature>
<feature type="region of interest" description="Disordered" evidence="1">
    <location>
        <begin position="112"/>
        <end position="145"/>
    </location>
</feature>
<evidence type="ECO:0000259" key="3">
    <source>
        <dbReference type="Pfam" id="PF20149"/>
    </source>
</evidence>
<sequence>MAPATTGTSSRPTRAAKNKAPASSATSTSTGGRKSQKQTSTAEGTKAPSKRTRKPTSTAAASTAATAKTASRAAAAGLDISAEELAIYNKLSALMGAANKAQKDAADLEISNRNAQLMAEEMENQSGSGSEAEEDQAPAAKRARRIILDDDEVEMASALTSLPSLPQINSIPDEDIYMSDEEDHEKQNRGSEDEQEEEIDQGDVFQDASNVDSGDWGSLMDNGITSTDGAAPPEKATNIKAASDDAISVTSSTPTSRQSTPKSTGSKSSAGAKSSGKVKESSFSDKVILLARAAKDFMRMRFAYGDVFPPTDAAGRATFAWDIIKQSSQATPVLREALREAAASEKMKKDLITFAMYGRNAIMNSIIGKARVKVEGHYQLSGGAKKIKDDVEWLIQDAAFMYGEINLQERKFNCNQPFGSELIFTIIKSQWFPSSSRSKSDASTTAALVKEGTLPVSMIIFVTAAIEHSLKEYSTGKQTHFDFTEELSKASYKTHFNAWKFLATKSSRWAGFWPKQLFKRLLASSNALASTDQDVDEASARNVAKVDFTSPPVDAQVSDGIHPDDVAQLPEVLDGPSIDTWYTIIVGATPGVYHDWVEVGPLVNGISGVVYRKLSSKAQALDMYSKAWYKGQVRRSR</sequence>
<keyword evidence="5" id="KW-1185">Reference proteome</keyword>
<protein>
    <submittedName>
        <fullName evidence="4">Uncharacterized protein</fullName>
    </submittedName>
</protein>
<dbReference type="Gene3D" id="3.40.970.10">
    <property type="entry name" value="Ribonuclease H1, N-terminal domain"/>
    <property type="match status" value="1"/>
</dbReference>
<dbReference type="AlphaFoldDB" id="A0A0C3C601"/>
<feature type="domain" description="DUF6532" evidence="3">
    <location>
        <begin position="293"/>
        <end position="499"/>
    </location>
</feature>
<reference evidence="4 5" key="1">
    <citation type="submission" date="2014-04" db="EMBL/GenBank/DDBJ databases">
        <authorList>
            <consortium name="DOE Joint Genome Institute"/>
            <person name="Kuo A."/>
            <person name="Gay G."/>
            <person name="Dore J."/>
            <person name="Kohler A."/>
            <person name="Nagy L.G."/>
            <person name="Floudas D."/>
            <person name="Copeland A."/>
            <person name="Barry K.W."/>
            <person name="Cichocki N."/>
            <person name="Veneault-Fourrey C."/>
            <person name="LaButti K."/>
            <person name="Lindquist E.A."/>
            <person name="Lipzen A."/>
            <person name="Lundell T."/>
            <person name="Morin E."/>
            <person name="Murat C."/>
            <person name="Sun H."/>
            <person name="Tunlid A."/>
            <person name="Henrissat B."/>
            <person name="Grigoriev I.V."/>
            <person name="Hibbett D.S."/>
            <person name="Martin F."/>
            <person name="Nordberg H.P."/>
            <person name="Cantor M.N."/>
            <person name="Hua S.X."/>
        </authorList>
    </citation>
    <scope>NUCLEOTIDE SEQUENCE [LARGE SCALE GENOMIC DNA]</scope>
    <source>
        <strain evidence="5">h7</strain>
    </source>
</reference>
<evidence type="ECO:0000313" key="5">
    <source>
        <dbReference type="Proteomes" id="UP000053424"/>
    </source>
</evidence>
<dbReference type="Pfam" id="PF20149">
    <property type="entry name" value="DUF6532"/>
    <property type="match status" value="1"/>
</dbReference>
<gene>
    <name evidence="4" type="ORF">M413DRAFT_9435</name>
</gene>
<dbReference type="InterPro" id="IPR037056">
    <property type="entry name" value="RNase_H1_N_sf"/>
</dbReference>
<dbReference type="Proteomes" id="UP000053424">
    <property type="component" value="Unassembled WGS sequence"/>
</dbReference>
<feature type="compositionally biased region" description="Low complexity" evidence="1">
    <location>
        <begin position="18"/>
        <end position="33"/>
    </location>
</feature>
<feature type="region of interest" description="Disordered" evidence="1">
    <location>
        <begin position="1"/>
        <end position="74"/>
    </location>
</feature>
<dbReference type="EMBL" id="KN831774">
    <property type="protein sequence ID" value="KIM44290.1"/>
    <property type="molecule type" value="Genomic_DNA"/>
</dbReference>
<organism evidence="4 5">
    <name type="scientific">Hebeloma cylindrosporum</name>
    <dbReference type="NCBI Taxonomy" id="76867"/>
    <lineage>
        <taxon>Eukaryota</taxon>
        <taxon>Fungi</taxon>
        <taxon>Dikarya</taxon>
        <taxon>Basidiomycota</taxon>
        <taxon>Agaricomycotina</taxon>
        <taxon>Agaricomycetes</taxon>
        <taxon>Agaricomycetidae</taxon>
        <taxon>Agaricales</taxon>
        <taxon>Agaricineae</taxon>
        <taxon>Hymenogastraceae</taxon>
        <taxon>Hebeloma</taxon>
    </lineage>
</organism>